<reference evidence="2 3" key="1">
    <citation type="submission" date="2020-03" db="EMBL/GenBank/DDBJ databases">
        <title>Genomic analysis of Bacteroides faecium CBA7301.</title>
        <authorList>
            <person name="Kim J."/>
            <person name="Roh S.W."/>
        </authorList>
    </citation>
    <scope>NUCLEOTIDE SEQUENCE [LARGE SCALE GENOMIC DNA]</scope>
    <source>
        <strain evidence="2 3">CBA7301</strain>
    </source>
</reference>
<dbReference type="PROSITE" id="PS51257">
    <property type="entry name" value="PROKAR_LIPOPROTEIN"/>
    <property type="match status" value="1"/>
</dbReference>
<keyword evidence="1" id="KW-0732">Signal</keyword>
<dbReference type="AlphaFoldDB" id="A0A6H0KV42"/>
<evidence type="ECO:0000256" key="1">
    <source>
        <dbReference type="SAM" id="SignalP"/>
    </source>
</evidence>
<dbReference type="InterPro" id="IPR036941">
    <property type="entry name" value="Rcpt_L-dom_sf"/>
</dbReference>
<dbReference type="KEGG" id="bfc:BacF7301_25530"/>
<dbReference type="EMBL" id="CP050831">
    <property type="protein sequence ID" value="QIU97310.1"/>
    <property type="molecule type" value="Genomic_DNA"/>
</dbReference>
<evidence type="ECO:0000313" key="2">
    <source>
        <dbReference type="EMBL" id="QIU97310.1"/>
    </source>
</evidence>
<dbReference type="SUPFAM" id="SSF52058">
    <property type="entry name" value="L domain-like"/>
    <property type="match status" value="2"/>
</dbReference>
<proteinExistence type="predicted"/>
<dbReference type="Gene3D" id="2.60.40.2340">
    <property type="match status" value="1"/>
</dbReference>
<dbReference type="RefSeq" id="WP_167967005.1">
    <property type="nucleotide sequence ID" value="NZ_CP050831.1"/>
</dbReference>
<name>A0A6H0KV42_9BACE</name>
<organism evidence="2 3">
    <name type="scientific">Bacteroides faecium</name>
    <dbReference type="NCBI Taxonomy" id="2715212"/>
    <lineage>
        <taxon>Bacteria</taxon>
        <taxon>Pseudomonadati</taxon>
        <taxon>Bacteroidota</taxon>
        <taxon>Bacteroidia</taxon>
        <taxon>Bacteroidales</taxon>
        <taxon>Bacteroidaceae</taxon>
        <taxon>Bacteroides</taxon>
    </lineage>
</organism>
<gene>
    <name evidence="2" type="ORF">BacF7301_25530</name>
</gene>
<dbReference type="Gene3D" id="3.80.20.20">
    <property type="entry name" value="Receptor L-domain"/>
    <property type="match status" value="1"/>
</dbReference>
<feature type="chain" id="PRO_5026172739" description="Receptor L domain protein" evidence="1">
    <location>
        <begin position="24"/>
        <end position="625"/>
    </location>
</feature>
<keyword evidence="3" id="KW-1185">Reference proteome</keyword>
<evidence type="ECO:0000313" key="3">
    <source>
        <dbReference type="Proteomes" id="UP000501780"/>
    </source>
</evidence>
<dbReference type="Proteomes" id="UP000501780">
    <property type="component" value="Chromosome"/>
</dbReference>
<evidence type="ECO:0008006" key="4">
    <source>
        <dbReference type="Google" id="ProtNLM"/>
    </source>
</evidence>
<accession>A0A6H0KV42</accession>
<protein>
    <recommendedName>
        <fullName evidence="4">Receptor L domain protein</fullName>
    </recommendedName>
</protein>
<sequence>MTKNKIWKMLLTIFFVGFLTACGDDDNPITGVDNNPFTGVDNNILSFSLSLGENTWQAAIVDDKVILSAPQGTELNGATAHYTISEQASITPDPAGISAWNEEQQLTVTSYNGTSRTYKYTVRHTDVSEAASFVLNSQAEVDAFAKSNITIIEGSISIATAQKAEDPVKNLDGLSALTEVLDDINIGGYYQGENLNGLANLKKAGNLTITSRNTDNETLTDITLPSLVSVRKNLTISESKYYKKIAFPHLETVSGNFTVNASAMEQFNVNSLKRVDGDNGFTIIGGVMTQLELPALEVVNKSLYIRGEKSTNELLTINLPLLTTCALLSIENAVKLENLKIPVLKNLTTGLTLSGCSVFSDESLKNTLNNIESIAGTLALNGTGVFDLNLQGKKVGKVQIGADDSTKEFIITGDEPFGSITFTSKNMNPPTLKGFTTVEDYNLGTNIESNLIIKDVKRINGKLWVSYPSMGTATNILHDIHLPTLEYVGNIDISSLGVDVVSDELDAPNLQTIGSGGIYLNVHNEQPDFSFIKMKNIEKIEGQLYIKARSSNKSQINKLDIKEIFPKLKELTNVYIWGFPKLYDYSSFKEFIDNGMITTWKVTYCGYKPTLQQMKDSPTGDFTNN</sequence>
<feature type="signal peptide" evidence="1">
    <location>
        <begin position="1"/>
        <end position="23"/>
    </location>
</feature>